<dbReference type="PROSITE" id="PS00379">
    <property type="entry name" value="CDP_ALCOHOL_P_TRANSF"/>
    <property type="match status" value="1"/>
</dbReference>
<evidence type="ECO:0000256" key="1">
    <source>
        <dbReference type="ARBA" id="ARBA00022679"/>
    </source>
</evidence>
<gene>
    <name evidence="4" type="ORF">DAMNIGENAA_32900</name>
</gene>
<dbReference type="GO" id="GO:0016780">
    <property type="term" value="F:phosphotransferase activity, for other substituted phosphate groups"/>
    <property type="evidence" value="ECO:0007669"/>
    <property type="project" value="InterPro"/>
</dbReference>
<sequence>MLKGTPIETGYYHLLERYLVPGLIHLKLKPNHISLTGFVMSMLAGIAFVFSPVWGGLLTLLTGLLDTLDGSLARSLGQTRKFGAFLDSVLDRYTELIIYLGIWCYFYRQGETTPFFSITILLILFGSLMVSYTRARAEGLGVRCLVGFFQRGERIILIGLAGVFNSLFNWLTGFPTAHWARDIVLVVALLLLAVGTNLTALWRFLHVLNSLRS</sequence>
<protein>
    <submittedName>
        <fullName evidence="4">CDP-diacylglycerol--inositol 3-phosphatidyltransferase</fullName>
    </submittedName>
</protein>
<evidence type="ECO:0000256" key="2">
    <source>
        <dbReference type="RuleBase" id="RU003750"/>
    </source>
</evidence>
<feature type="transmembrane region" description="Helical" evidence="3">
    <location>
        <begin position="38"/>
        <end position="68"/>
    </location>
</feature>
<keyword evidence="5" id="KW-1185">Reference proteome</keyword>
<evidence type="ECO:0000313" key="4">
    <source>
        <dbReference type="EMBL" id="GLI35857.1"/>
    </source>
</evidence>
<dbReference type="GO" id="GO:0016020">
    <property type="term" value="C:membrane"/>
    <property type="evidence" value="ECO:0007669"/>
    <property type="project" value="InterPro"/>
</dbReference>
<keyword evidence="3" id="KW-0812">Transmembrane</keyword>
<proteinExistence type="inferred from homology"/>
<comment type="caution">
    <text evidence="4">The sequence shown here is derived from an EMBL/GenBank/DDBJ whole genome shotgun (WGS) entry which is preliminary data.</text>
</comment>
<dbReference type="InterPro" id="IPR048254">
    <property type="entry name" value="CDP_ALCOHOL_P_TRANSF_CS"/>
</dbReference>
<dbReference type="Proteomes" id="UP001144372">
    <property type="component" value="Unassembled WGS sequence"/>
</dbReference>
<evidence type="ECO:0000313" key="5">
    <source>
        <dbReference type="Proteomes" id="UP001144372"/>
    </source>
</evidence>
<name>A0A9W6FVZ4_9BACT</name>
<dbReference type="Pfam" id="PF01066">
    <property type="entry name" value="CDP-OH_P_transf"/>
    <property type="match status" value="1"/>
</dbReference>
<feature type="transmembrane region" description="Helical" evidence="3">
    <location>
        <begin position="114"/>
        <end position="133"/>
    </location>
</feature>
<dbReference type="Gene3D" id="1.20.120.1760">
    <property type="match status" value="1"/>
</dbReference>
<accession>A0A9W6FVZ4</accession>
<dbReference type="AlphaFoldDB" id="A0A9W6FVZ4"/>
<keyword evidence="3" id="KW-1133">Transmembrane helix</keyword>
<dbReference type="InterPro" id="IPR000462">
    <property type="entry name" value="CDP-OH_P_trans"/>
</dbReference>
<comment type="similarity">
    <text evidence="2">Belongs to the CDP-alcohol phosphatidyltransferase class-I family.</text>
</comment>
<dbReference type="RefSeq" id="WP_281795944.1">
    <property type="nucleotide sequence ID" value="NZ_BSDR01000001.1"/>
</dbReference>
<keyword evidence="1 2" id="KW-0808">Transferase</keyword>
<keyword evidence="3" id="KW-0472">Membrane</keyword>
<dbReference type="InterPro" id="IPR043130">
    <property type="entry name" value="CDP-OH_PTrfase_TM_dom"/>
</dbReference>
<feature type="transmembrane region" description="Helical" evidence="3">
    <location>
        <begin position="154"/>
        <end position="171"/>
    </location>
</feature>
<dbReference type="EMBL" id="BSDR01000001">
    <property type="protein sequence ID" value="GLI35857.1"/>
    <property type="molecule type" value="Genomic_DNA"/>
</dbReference>
<organism evidence="4 5">
    <name type="scientific">Desulforhabdus amnigena</name>
    <dbReference type="NCBI Taxonomy" id="40218"/>
    <lineage>
        <taxon>Bacteria</taxon>
        <taxon>Pseudomonadati</taxon>
        <taxon>Thermodesulfobacteriota</taxon>
        <taxon>Syntrophobacteria</taxon>
        <taxon>Syntrophobacterales</taxon>
        <taxon>Syntrophobacteraceae</taxon>
        <taxon>Desulforhabdus</taxon>
    </lineage>
</organism>
<feature type="transmembrane region" description="Helical" evidence="3">
    <location>
        <begin position="183"/>
        <end position="205"/>
    </location>
</feature>
<dbReference type="GO" id="GO:0008654">
    <property type="term" value="P:phospholipid biosynthetic process"/>
    <property type="evidence" value="ECO:0007669"/>
    <property type="project" value="InterPro"/>
</dbReference>
<evidence type="ECO:0000256" key="3">
    <source>
        <dbReference type="SAM" id="Phobius"/>
    </source>
</evidence>
<reference evidence="4" key="1">
    <citation type="submission" date="2022-12" db="EMBL/GenBank/DDBJ databases">
        <title>Reference genome sequencing for broad-spectrum identification of bacterial and archaeal isolates by mass spectrometry.</title>
        <authorList>
            <person name="Sekiguchi Y."/>
            <person name="Tourlousse D.M."/>
        </authorList>
    </citation>
    <scope>NUCLEOTIDE SEQUENCE</scope>
    <source>
        <strain evidence="4">ASRB1</strain>
    </source>
</reference>